<keyword evidence="3" id="KW-1185">Reference proteome</keyword>
<feature type="signal peptide" evidence="1">
    <location>
        <begin position="1"/>
        <end position="24"/>
    </location>
</feature>
<evidence type="ECO:0000313" key="2">
    <source>
        <dbReference type="Ensembl" id="ENSSORP00005002961.1"/>
    </source>
</evidence>
<dbReference type="Ensembl" id="ENSSORT00005003051.1">
    <property type="protein sequence ID" value="ENSSORP00005002961.1"/>
    <property type="gene ID" value="ENSSORG00005001840.1"/>
</dbReference>
<dbReference type="InParanoid" id="A0A672YFL7"/>
<accession>A0A672YFL7</accession>
<reference evidence="2" key="2">
    <citation type="submission" date="2025-09" db="UniProtKB">
        <authorList>
            <consortium name="Ensembl"/>
        </authorList>
    </citation>
    <scope>IDENTIFICATION</scope>
</reference>
<evidence type="ECO:0000256" key="1">
    <source>
        <dbReference type="SAM" id="SignalP"/>
    </source>
</evidence>
<evidence type="ECO:0000313" key="3">
    <source>
        <dbReference type="Proteomes" id="UP000472271"/>
    </source>
</evidence>
<dbReference type="Proteomes" id="UP000472271">
    <property type="component" value="Unassembled WGS sequence"/>
</dbReference>
<protein>
    <submittedName>
        <fullName evidence="2">Uncharacterized protein</fullName>
    </submittedName>
</protein>
<reference evidence="2" key="1">
    <citation type="submission" date="2025-08" db="UniProtKB">
        <authorList>
            <consortium name="Ensembl"/>
        </authorList>
    </citation>
    <scope>IDENTIFICATION</scope>
</reference>
<sequence length="208" mass="23411">ACLAPAHWRRRPIAFLCYVLSVNALRWRCIVPSPLVSSLGPGVGLNGVELPTWLRKPIYSLYIWTFGVNMQFFGADVTSSVEDLHHYRNLGEFFPPPSEARCSTAVLRLLSGNSASPLFGWGLGLTSSAKNDQFRPERFQTKDEGSEQQEPSELEFWRKVDCAIIHLNVCEETLVFQKGVWLCYQIRTGFSEGAWPLWTAAVTGKTNK</sequence>
<feature type="chain" id="PRO_5025378530" evidence="1">
    <location>
        <begin position="25"/>
        <end position="208"/>
    </location>
</feature>
<proteinExistence type="predicted"/>
<name>A0A672YFL7_9TELE</name>
<keyword evidence="1" id="KW-0732">Signal</keyword>
<organism evidence="2 3">
    <name type="scientific">Sphaeramia orbicularis</name>
    <name type="common">orbiculate cardinalfish</name>
    <dbReference type="NCBI Taxonomy" id="375764"/>
    <lineage>
        <taxon>Eukaryota</taxon>
        <taxon>Metazoa</taxon>
        <taxon>Chordata</taxon>
        <taxon>Craniata</taxon>
        <taxon>Vertebrata</taxon>
        <taxon>Euteleostomi</taxon>
        <taxon>Actinopterygii</taxon>
        <taxon>Neopterygii</taxon>
        <taxon>Teleostei</taxon>
        <taxon>Neoteleostei</taxon>
        <taxon>Acanthomorphata</taxon>
        <taxon>Gobiaria</taxon>
        <taxon>Kurtiformes</taxon>
        <taxon>Apogonoidei</taxon>
        <taxon>Apogonidae</taxon>
        <taxon>Apogoninae</taxon>
        <taxon>Sphaeramia</taxon>
    </lineage>
</organism>
<dbReference type="AlphaFoldDB" id="A0A672YFL7"/>